<keyword evidence="4" id="KW-1185">Reference proteome</keyword>
<feature type="transmembrane region" description="Helical" evidence="2">
    <location>
        <begin position="1619"/>
        <end position="1638"/>
    </location>
</feature>
<gene>
    <name evidence="3" type="ORF">CRM22_004463</name>
</gene>
<feature type="transmembrane region" description="Helical" evidence="2">
    <location>
        <begin position="23"/>
        <end position="44"/>
    </location>
</feature>
<protein>
    <submittedName>
        <fullName evidence="3">Uncharacterized protein</fullName>
    </submittedName>
</protein>
<feature type="compositionally biased region" description="Basic and acidic residues" evidence="1">
    <location>
        <begin position="371"/>
        <end position="380"/>
    </location>
</feature>
<feature type="region of interest" description="Disordered" evidence="1">
    <location>
        <begin position="361"/>
        <end position="380"/>
    </location>
</feature>
<accession>A0A4S2LW37</accession>
<sequence>MDSSKLGYFKCVLLRKEHLLKRCCLLVVLKLLVIVLIISAPNYILTQVITHERNASLNQHPSVTFVDNSVKRMARMLDLNSWFHNVPGKRLCPECEGFMFDAYQCLHRPVPRCIGIHRNRTSLGEGEIKRNHRYQVRTIVSANVLLDDLTENRDDEQSEVIRTVGKVHIFQWRRASGLKVSAKVSEVRPFPEYEDVEHMSDNEMVLKAEPGTYAHKLKQPMMEVIRNYCRHPVPSWYYVTMNVYRGRHTQGQLKRCSLNEQAGNQCSRKSIFRDYYLERSVNQQCGTNSVAFLSEEPNSFYCTDDAPIVTDLFGESVEERVIDESDSVCAGYRRVCLACIRKAEQATTRSKLGAPCLFTSRDSEDSGDEEQPNHDSTKDSGTKCCTIVCYNTPACLAYHSPGCFAESERLNLSDMGTSGIHKPICLEGNTFKFSLIPEYGFINGTFQCHLRRQKTTAQLRLEYTIDLPGLKEDQMIRHTLQNRPYHHSPASKDVLTRAIQLVELATQSNGHWSVTSGAFRIMVFTPTSVEINMSSYGNVRTDSDFPDDVILLGKYQDKINNYQLTMHRLKSFDLGDFGTGHDSKPDLQRRLHDDSALMSVQTVQAHLLNSMSWKADACNTNISQFVKAQPIYRDQGMTVELIRPTAERPSLSQNEHTTIPAHRFYVHEVDKAWPRIAITLLGNQSTLRPVLCSSEQFLKHQVLLVRDLLNGIPVLRPAIQVVLHRTFGVDGETFYEITLSGHVTGTPAYLNVRIFRQTDKSCLVHHDYLVLASNTTKSRLKSQAQFEQFKVVYRIQTIPADEVEQDILFEPSFRLVVEDCHHSRLLLIEHTNFTAQHKPIVPKFPTMSHEEYLLDEPPRALYMPLFIASSCVGILYFLLFVLHTVLRSFSATNRKFLLDVRSAEHHNQSTAMTRQIILTQQSLDFGRRGCIYLGQTIGDTRIFREQQSLYYNPVIQPAYRRRYYTLRTSRPTIYTTTGRSMDKHRRVILFGYLAFRVFYTFLFTFSVAVSLIFSVQPTLKSPTAPFEVQKPPVVAFSDNALSQRDSIPISQEKPITRAIQRVRLSKRRLVGPILRLKAEARLLESYAEQELRRQLDYVSRMKDACQHAVGVEITDAAREMKQLVSERLSIMRDTKQTHQKYDEPGKRQTDVLSISALLTKLTFSEQRLKLDRYHEQMEQRMDFRHTEIYRKFHEFLERVHQSGWLRYAQRMVNTSDQVNYETSRMFNRHSQTPVVNLSFDQTRWISSLQGHYTSAQRSSGLEEKQVKLMAFMGFHQAESVHLIPMQLLNELKRTFLTNQYQPEPPIPSKQHEGRAMDDERTGVKLDRVTRRFVAEPVVERTFFSNSDSDFIEVDDGLTSSLRMTVVADNSPRKSADQYDSNTFENRTLQFNKHETKLTAFSLTEIRLVLLAIDCLIIAYRFYHTYLILRQIWFGQKMFIDASSVVSFPSSSFTLPKNVHPFHELRTPNLKFRSNRLSLGENEADKRRRKFVLGNCTPVSERKEALSTAALLDEFSVGANRYECLHKNTENERDKLPDPTSETRKRAESSQPNPNTSLSVSDMGSNDGRCSSPLADLVRNSKEASSEPGLIFPPPPAFGSHQNLGCLLGIRATCCRHAHYLSAVVGVTVILVLFGLLVIQEQRGFNQQATLRTHHGPSRVSRVVHPLYRAQKHYDAMIVRQSERLNSEWMSWTQSKELLMRKRLLTYAARFRHDFGFFEKQLKSETEVMVDAIRRLNTSNSSYAEWWKQPIKRTDLPAKLNSEMLLRQQICHFLPVVPVRLENSFKTILENSMFEFLHQQCNSISK</sequence>
<feature type="transmembrane region" description="Helical" evidence="2">
    <location>
        <begin position="861"/>
        <end position="886"/>
    </location>
</feature>
<evidence type="ECO:0000256" key="1">
    <source>
        <dbReference type="SAM" id="MobiDB-lite"/>
    </source>
</evidence>
<comment type="caution">
    <text evidence="3">The sequence shown here is derived from an EMBL/GenBank/DDBJ whole genome shotgun (WGS) entry which is preliminary data.</text>
</comment>
<dbReference type="Proteomes" id="UP000308267">
    <property type="component" value="Unassembled WGS sequence"/>
</dbReference>
<feature type="transmembrane region" description="Helical" evidence="2">
    <location>
        <begin position="989"/>
        <end position="1013"/>
    </location>
</feature>
<evidence type="ECO:0000313" key="3">
    <source>
        <dbReference type="EMBL" id="TGZ68072.1"/>
    </source>
</evidence>
<keyword evidence="2" id="KW-0812">Transmembrane</keyword>
<organism evidence="3 4">
    <name type="scientific">Opisthorchis felineus</name>
    <dbReference type="NCBI Taxonomy" id="147828"/>
    <lineage>
        <taxon>Eukaryota</taxon>
        <taxon>Metazoa</taxon>
        <taxon>Spiralia</taxon>
        <taxon>Lophotrochozoa</taxon>
        <taxon>Platyhelminthes</taxon>
        <taxon>Trematoda</taxon>
        <taxon>Digenea</taxon>
        <taxon>Opisthorchiida</taxon>
        <taxon>Opisthorchiata</taxon>
        <taxon>Opisthorchiidae</taxon>
        <taxon>Opisthorchis</taxon>
    </lineage>
</organism>
<keyword evidence="2" id="KW-1133">Transmembrane helix</keyword>
<evidence type="ECO:0000256" key="2">
    <source>
        <dbReference type="SAM" id="Phobius"/>
    </source>
</evidence>
<feature type="region of interest" description="Disordered" evidence="1">
    <location>
        <begin position="1525"/>
        <end position="1573"/>
    </location>
</feature>
<evidence type="ECO:0000313" key="4">
    <source>
        <dbReference type="Proteomes" id="UP000308267"/>
    </source>
</evidence>
<dbReference type="EMBL" id="SJOL01006385">
    <property type="protein sequence ID" value="TGZ68072.1"/>
    <property type="molecule type" value="Genomic_DNA"/>
</dbReference>
<feature type="compositionally biased region" description="Basic and acidic residues" evidence="1">
    <location>
        <begin position="1525"/>
        <end position="1547"/>
    </location>
</feature>
<keyword evidence="2" id="KW-0472">Membrane</keyword>
<feature type="compositionally biased region" description="Polar residues" evidence="1">
    <location>
        <begin position="1548"/>
        <end position="1563"/>
    </location>
</feature>
<dbReference type="OrthoDB" id="6239287at2759"/>
<proteinExistence type="predicted"/>
<name>A0A4S2LW37_OPIFE</name>
<reference evidence="3 4" key="1">
    <citation type="journal article" date="2019" name="BMC Genomics">
        <title>New insights from Opisthorchis felineus genome: update on genomics of the epidemiologically important liver flukes.</title>
        <authorList>
            <person name="Ershov N.I."/>
            <person name="Mordvinov V.A."/>
            <person name="Prokhortchouk E.B."/>
            <person name="Pakharukova M.Y."/>
            <person name="Gunbin K.V."/>
            <person name="Ustyantsev K."/>
            <person name="Genaev M.A."/>
            <person name="Blinov A.G."/>
            <person name="Mazur A."/>
            <person name="Boulygina E."/>
            <person name="Tsygankova S."/>
            <person name="Khrameeva E."/>
            <person name="Chekanov N."/>
            <person name="Fan G."/>
            <person name="Xiao A."/>
            <person name="Zhang H."/>
            <person name="Xu X."/>
            <person name="Yang H."/>
            <person name="Solovyev V."/>
            <person name="Lee S.M."/>
            <person name="Liu X."/>
            <person name="Afonnikov D.A."/>
            <person name="Skryabin K.G."/>
        </authorList>
    </citation>
    <scope>NUCLEOTIDE SEQUENCE [LARGE SCALE GENOMIC DNA]</scope>
    <source>
        <strain evidence="3">AK-0245</strain>
        <tissue evidence="3">Whole organism</tissue>
    </source>
</reference>